<dbReference type="Proteomes" id="UP001279734">
    <property type="component" value="Unassembled WGS sequence"/>
</dbReference>
<keyword evidence="2" id="KW-0812">Transmembrane</keyword>
<feature type="compositionally biased region" description="Basic residues" evidence="1">
    <location>
        <begin position="297"/>
        <end position="314"/>
    </location>
</feature>
<dbReference type="EMBL" id="BSYO01000013">
    <property type="protein sequence ID" value="GMH14027.1"/>
    <property type="molecule type" value="Genomic_DNA"/>
</dbReference>
<sequence length="345" mass="37861">MLTELPTDSLYVWMLSPMNISAFVGLALFCCLAGPRVSPSLIGISFVEIDAECCLQPPFAPRRWKTRVLLVAGIRFDVAVQYVADLAIGSDDWLGTVSVNYKWSALLGLLWRDDAAAAVPRLDRGYCSSVEVPSQGALVIRFSLPVSAAALFGADDPVDLCGLGTLKVLAMVSAVADERWNVVDALLAEMMLSALGKLTDIDAFLFGMSSLPMMASRKWFEGVLCRQCKIPSLEGASRNQSARAPEPYPKPLRIPSTGATVARRMPKSTVWHHIPVYADRGHDPAKPPQYPHLAHRNRVQRAHQPRPHKDRAKQHWLTNQPASAASEQNPQPRSRGSRATRTCIS</sequence>
<evidence type="ECO:0000256" key="2">
    <source>
        <dbReference type="SAM" id="Phobius"/>
    </source>
</evidence>
<organism evidence="3 4">
    <name type="scientific">Nepenthes gracilis</name>
    <name type="common">Slender pitcher plant</name>
    <dbReference type="NCBI Taxonomy" id="150966"/>
    <lineage>
        <taxon>Eukaryota</taxon>
        <taxon>Viridiplantae</taxon>
        <taxon>Streptophyta</taxon>
        <taxon>Embryophyta</taxon>
        <taxon>Tracheophyta</taxon>
        <taxon>Spermatophyta</taxon>
        <taxon>Magnoliopsida</taxon>
        <taxon>eudicotyledons</taxon>
        <taxon>Gunneridae</taxon>
        <taxon>Pentapetalae</taxon>
        <taxon>Caryophyllales</taxon>
        <taxon>Nepenthaceae</taxon>
        <taxon>Nepenthes</taxon>
    </lineage>
</organism>
<gene>
    <name evidence="3" type="ORF">Nepgr_015868</name>
</gene>
<protein>
    <submittedName>
        <fullName evidence="3">Uncharacterized protein</fullName>
    </submittedName>
</protein>
<comment type="caution">
    <text evidence="3">The sequence shown here is derived from an EMBL/GenBank/DDBJ whole genome shotgun (WGS) entry which is preliminary data.</text>
</comment>
<reference evidence="3" key="1">
    <citation type="submission" date="2023-05" db="EMBL/GenBank/DDBJ databases">
        <title>Nepenthes gracilis genome sequencing.</title>
        <authorList>
            <person name="Fukushima K."/>
        </authorList>
    </citation>
    <scope>NUCLEOTIDE SEQUENCE</scope>
    <source>
        <strain evidence="3">SING2019-196</strain>
    </source>
</reference>
<keyword evidence="2" id="KW-1133">Transmembrane helix</keyword>
<feature type="compositionally biased region" description="Polar residues" evidence="1">
    <location>
        <begin position="316"/>
        <end position="345"/>
    </location>
</feature>
<feature type="transmembrane region" description="Helical" evidence="2">
    <location>
        <begin position="12"/>
        <end position="34"/>
    </location>
</feature>
<evidence type="ECO:0000313" key="4">
    <source>
        <dbReference type="Proteomes" id="UP001279734"/>
    </source>
</evidence>
<accession>A0AAD3SP08</accession>
<feature type="region of interest" description="Disordered" evidence="1">
    <location>
        <begin position="235"/>
        <end position="260"/>
    </location>
</feature>
<keyword evidence="4" id="KW-1185">Reference proteome</keyword>
<keyword evidence="2" id="KW-0472">Membrane</keyword>
<evidence type="ECO:0000256" key="1">
    <source>
        <dbReference type="SAM" id="MobiDB-lite"/>
    </source>
</evidence>
<dbReference type="AlphaFoldDB" id="A0AAD3SP08"/>
<feature type="region of interest" description="Disordered" evidence="1">
    <location>
        <begin position="297"/>
        <end position="345"/>
    </location>
</feature>
<name>A0AAD3SP08_NEPGR</name>
<evidence type="ECO:0000313" key="3">
    <source>
        <dbReference type="EMBL" id="GMH14027.1"/>
    </source>
</evidence>
<proteinExistence type="predicted"/>